<keyword evidence="1" id="KW-0812">Transmembrane</keyword>
<dbReference type="AlphaFoldDB" id="A0AAE0MYQ3"/>
<dbReference type="InterPro" id="IPR033481">
    <property type="entry name" value="Dni1/Fig1"/>
</dbReference>
<feature type="transmembrane region" description="Helical" evidence="1">
    <location>
        <begin position="144"/>
        <end position="167"/>
    </location>
</feature>
<dbReference type="Proteomes" id="UP001287356">
    <property type="component" value="Unassembled WGS sequence"/>
</dbReference>
<feature type="transmembrane region" description="Helical" evidence="1">
    <location>
        <begin position="29"/>
        <end position="49"/>
    </location>
</feature>
<gene>
    <name evidence="2" type="ORF">B0T24DRAFT_119256</name>
</gene>
<dbReference type="PANTHER" id="PTHR28092:SF1">
    <property type="entry name" value="FACTOR-INDUCED GENE 1 PROTEIN"/>
    <property type="match status" value="1"/>
</dbReference>
<sequence>MTNAKKMAMLSLVKSMQHRSTSEFGHGHILMVPIIISTILVSILLAGCASPQNLSNVYILALSYQSTPQVSARGAPATNISNSISAAVGLSNTVEVRAGYFNLCVSQQGKQWECGRDASSLQDRFLDADPLNLITLASGFRDGVIFPGFLAMQIVLHFIAFIALAAFPSWYEEPGNPKIDPFPTRSLAYIAQFAAGGAALFGLLSALWQHAAAVTAGAVVSATTYGHVVSHTGTAGVSMAWISYLLLMFSFVYILVMRIFVNRFEISIDDDGNDGLNDHYQT</sequence>
<comment type="caution">
    <text evidence="2">The sequence shown here is derived from an EMBL/GenBank/DDBJ whole genome shotgun (WGS) entry which is preliminary data.</text>
</comment>
<keyword evidence="1" id="KW-1133">Transmembrane helix</keyword>
<dbReference type="PANTHER" id="PTHR28092">
    <property type="entry name" value="FACTOR-INDUCED GENE 1 PROTEIN"/>
    <property type="match status" value="1"/>
</dbReference>
<feature type="transmembrane region" description="Helical" evidence="1">
    <location>
        <begin position="241"/>
        <end position="261"/>
    </location>
</feature>
<evidence type="ECO:0000313" key="2">
    <source>
        <dbReference type="EMBL" id="KAK3361315.1"/>
    </source>
</evidence>
<name>A0AAE0MYQ3_9PEZI</name>
<accession>A0AAE0MYQ3</accession>
<dbReference type="GO" id="GO:0000747">
    <property type="term" value="P:conjugation with cellular fusion"/>
    <property type="evidence" value="ECO:0007669"/>
    <property type="project" value="TreeGrafter"/>
</dbReference>
<reference evidence="2" key="2">
    <citation type="submission" date="2023-06" db="EMBL/GenBank/DDBJ databases">
        <authorList>
            <consortium name="Lawrence Berkeley National Laboratory"/>
            <person name="Haridas S."/>
            <person name="Hensen N."/>
            <person name="Bonometti L."/>
            <person name="Westerberg I."/>
            <person name="Brannstrom I.O."/>
            <person name="Guillou S."/>
            <person name="Cros-Aarteil S."/>
            <person name="Calhoun S."/>
            <person name="Kuo A."/>
            <person name="Mondo S."/>
            <person name="Pangilinan J."/>
            <person name="Riley R."/>
            <person name="Labutti K."/>
            <person name="Andreopoulos B."/>
            <person name="Lipzen A."/>
            <person name="Chen C."/>
            <person name="Yanf M."/>
            <person name="Daum C."/>
            <person name="Ng V."/>
            <person name="Clum A."/>
            <person name="Steindorff A."/>
            <person name="Ohm R."/>
            <person name="Martin F."/>
            <person name="Silar P."/>
            <person name="Natvig D."/>
            <person name="Lalanne C."/>
            <person name="Gautier V."/>
            <person name="Ament-Velasquez S.L."/>
            <person name="Kruys A."/>
            <person name="Hutchinson M.I."/>
            <person name="Powell A.J."/>
            <person name="Barry K."/>
            <person name="Miller A.N."/>
            <person name="Grigoriev I.V."/>
            <person name="Debuchy R."/>
            <person name="Gladieux P."/>
            <person name="Thoren M.H."/>
            <person name="Johannesson H."/>
        </authorList>
    </citation>
    <scope>NUCLEOTIDE SEQUENCE</scope>
    <source>
        <strain evidence="2">CBS 958.72</strain>
    </source>
</reference>
<dbReference type="Pfam" id="PF12351">
    <property type="entry name" value="Fig1"/>
    <property type="match status" value="1"/>
</dbReference>
<feature type="transmembrane region" description="Helical" evidence="1">
    <location>
        <begin position="187"/>
        <end position="204"/>
    </location>
</feature>
<proteinExistence type="predicted"/>
<dbReference type="GO" id="GO:0043332">
    <property type="term" value="C:mating projection tip"/>
    <property type="evidence" value="ECO:0007669"/>
    <property type="project" value="TreeGrafter"/>
</dbReference>
<protein>
    <submittedName>
        <fullName evidence="2">Ca2+ regulator and membrane fusion protein Fig1-domain-containing protein</fullName>
    </submittedName>
</protein>
<keyword evidence="1" id="KW-0472">Membrane</keyword>
<keyword evidence="3" id="KW-1185">Reference proteome</keyword>
<reference evidence="2" key="1">
    <citation type="journal article" date="2023" name="Mol. Phylogenet. Evol.">
        <title>Genome-scale phylogeny and comparative genomics of the fungal order Sordariales.</title>
        <authorList>
            <person name="Hensen N."/>
            <person name="Bonometti L."/>
            <person name="Westerberg I."/>
            <person name="Brannstrom I.O."/>
            <person name="Guillou S."/>
            <person name="Cros-Aarteil S."/>
            <person name="Calhoun S."/>
            <person name="Haridas S."/>
            <person name="Kuo A."/>
            <person name="Mondo S."/>
            <person name="Pangilinan J."/>
            <person name="Riley R."/>
            <person name="LaButti K."/>
            <person name="Andreopoulos B."/>
            <person name="Lipzen A."/>
            <person name="Chen C."/>
            <person name="Yan M."/>
            <person name="Daum C."/>
            <person name="Ng V."/>
            <person name="Clum A."/>
            <person name="Steindorff A."/>
            <person name="Ohm R.A."/>
            <person name="Martin F."/>
            <person name="Silar P."/>
            <person name="Natvig D.O."/>
            <person name="Lalanne C."/>
            <person name="Gautier V."/>
            <person name="Ament-Velasquez S.L."/>
            <person name="Kruys A."/>
            <person name="Hutchinson M.I."/>
            <person name="Powell A.J."/>
            <person name="Barry K."/>
            <person name="Miller A.N."/>
            <person name="Grigoriev I.V."/>
            <person name="Debuchy R."/>
            <person name="Gladieux P."/>
            <person name="Hiltunen Thoren M."/>
            <person name="Johannesson H."/>
        </authorList>
    </citation>
    <scope>NUCLEOTIDE SEQUENCE</scope>
    <source>
        <strain evidence="2">CBS 958.72</strain>
    </source>
</reference>
<organism evidence="2 3">
    <name type="scientific">Lasiosphaeria ovina</name>
    <dbReference type="NCBI Taxonomy" id="92902"/>
    <lineage>
        <taxon>Eukaryota</taxon>
        <taxon>Fungi</taxon>
        <taxon>Dikarya</taxon>
        <taxon>Ascomycota</taxon>
        <taxon>Pezizomycotina</taxon>
        <taxon>Sordariomycetes</taxon>
        <taxon>Sordariomycetidae</taxon>
        <taxon>Sordariales</taxon>
        <taxon>Lasiosphaeriaceae</taxon>
        <taxon>Lasiosphaeria</taxon>
    </lineage>
</organism>
<evidence type="ECO:0000256" key="1">
    <source>
        <dbReference type="SAM" id="Phobius"/>
    </source>
</evidence>
<dbReference type="EMBL" id="JAULSN010000012">
    <property type="protein sequence ID" value="KAK3361315.1"/>
    <property type="molecule type" value="Genomic_DNA"/>
</dbReference>
<evidence type="ECO:0000313" key="3">
    <source>
        <dbReference type="Proteomes" id="UP001287356"/>
    </source>
</evidence>
<dbReference type="GO" id="GO:0016020">
    <property type="term" value="C:membrane"/>
    <property type="evidence" value="ECO:0007669"/>
    <property type="project" value="InterPro"/>
</dbReference>